<reference evidence="1" key="1">
    <citation type="journal article" date="2020" name="Stud. Mycol.">
        <title>101 Dothideomycetes genomes: a test case for predicting lifestyles and emergence of pathogens.</title>
        <authorList>
            <person name="Haridas S."/>
            <person name="Albert R."/>
            <person name="Binder M."/>
            <person name="Bloem J."/>
            <person name="Labutti K."/>
            <person name="Salamov A."/>
            <person name="Andreopoulos B."/>
            <person name="Baker S."/>
            <person name="Barry K."/>
            <person name="Bills G."/>
            <person name="Bluhm B."/>
            <person name="Cannon C."/>
            <person name="Castanera R."/>
            <person name="Culley D."/>
            <person name="Daum C."/>
            <person name="Ezra D."/>
            <person name="Gonzalez J."/>
            <person name="Henrissat B."/>
            <person name="Kuo A."/>
            <person name="Liang C."/>
            <person name="Lipzen A."/>
            <person name="Lutzoni F."/>
            <person name="Magnuson J."/>
            <person name="Mondo S."/>
            <person name="Nolan M."/>
            <person name="Ohm R."/>
            <person name="Pangilinan J."/>
            <person name="Park H.-J."/>
            <person name="Ramirez L."/>
            <person name="Alfaro M."/>
            <person name="Sun H."/>
            <person name="Tritt A."/>
            <person name="Yoshinaga Y."/>
            <person name="Zwiers L.-H."/>
            <person name="Turgeon B."/>
            <person name="Goodwin S."/>
            <person name="Spatafora J."/>
            <person name="Crous P."/>
            <person name="Grigoriev I."/>
        </authorList>
    </citation>
    <scope>NUCLEOTIDE SEQUENCE</scope>
    <source>
        <strain evidence="1">ATCC 16933</strain>
    </source>
</reference>
<evidence type="ECO:0000313" key="2">
    <source>
        <dbReference type="Proteomes" id="UP000799766"/>
    </source>
</evidence>
<dbReference type="EMBL" id="MU001681">
    <property type="protein sequence ID" value="KAF2457212.1"/>
    <property type="molecule type" value="Genomic_DNA"/>
</dbReference>
<evidence type="ECO:0000313" key="1">
    <source>
        <dbReference type="EMBL" id="KAF2457212.1"/>
    </source>
</evidence>
<sequence length="108" mass="12551">MIDTTVLKDTGRFLKLNDLIEELSLTIPNPAVQHIQGAFLCLHRIPPEAIVERRNPKEVDEGQQDRREERYCEELDSGDYLAEYSGSEREAMEANYNTTFESNMEDNW</sequence>
<dbReference type="AlphaFoldDB" id="A0A6A6P0D2"/>
<proteinExistence type="predicted"/>
<keyword evidence="2" id="KW-1185">Reference proteome</keyword>
<accession>A0A6A6P0D2</accession>
<organism evidence="1 2">
    <name type="scientific">Lineolata rhizophorae</name>
    <dbReference type="NCBI Taxonomy" id="578093"/>
    <lineage>
        <taxon>Eukaryota</taxon>
        <taxon>Fungi</taxon>
        <taxon>Dikarya</taxon>
        <taxon>Ascomycota</taxon>
        <taxon>Pezizomycotina</taxon>
        <taxon>Dothideomycetes</taxon>
        <taxon>Dothideomycetes incertae sedis</taxon>
        <taxon>Lineolatales</taxon>
        <taxon>Lineolataceae</taxon>
        <taxon>Lineolata</taxon>
    </lineage>
</organism>
<gene>
    <name evidence="1" type="ORF">BDY21DRAFT_345232</name>
</gene>
<dbReference type="OrthoDB" id="88561at2759"/>
<protein>
    <submittedName>
        <fullName evidence="1">Uncharacterized protein</fullName>
    </submittedName>
</protein>
<dbReference type="Proteomes" id="UP000799766">
    <property type="component" value="Unassembled WGS sequence"/>
</dbReference>
<name>A0A6A6P0D2_9PEZI</name>